<evidence type="ECO:0000313" key="3">
    <source>
        <dbReference type="EMBL" id="ADJ14979.1"/>
    </source>
</evidence>
<dbReference type="AlphaFoldDB" id="D8J2M2"/>
<dbReference type="InterPro" id="IPR020476">
    <property type="entry name" value="Nudix_hydrolase"/>
</dbReference>
<dbReference type="HOGENOM" id="CLU_1465051_0_0_2"/>
<evidence type="ECO:0000313" key="5">
    <source>
        <dbReference type="Proteomes" id="UP000000390"/>
    </source>
</evidence>
<dbReference type="eggNOG" id="arCOG01083">
    <property type="taxonomic scope" value="Archaea"/>
</dbReference>
<dbReference type="OrthoDB" id="346422at2157"/>
<dbReference type="EMBL" id="CP002062">
    <property type="protein sequence ID" value="ADJ14979.1"/>
    <property type="molecule type" value="Genomic_DNA"/>
</dbReference>
<keyword evidence="1" id="KW-0378">Hydrolase</keyword>
<sequence length="187" mass="21506">MTTIDSLWFRANEASQRAEQAYHRLRERHDAVLERERHRRVSRGRFRTLTERVERTGAPYGAHTIVYRPSGQLLLVRHEGVDLWVLPGGEVAPEEDFERAAVRELAEEAGVDADYEGLGVLTRVRITSGEYETWGVIPVFAARALTTETHIADPDDEISAARWFGDLPEDTRDREDLLAWRERELEP</sequence>
<proteinExistence type="predicted"/>
<protein>
    <submittedName>
        <fullName evidence="3">Nudix family protein</fullName>
    </submittedName>
</protein>
<evidence type="ECO:0000256" key="1">
    <source>
        <dbReference type="ARBA" id="ARBA00022801"/>
    </source>
</evidence>
<dbReference type="PANTHER" id="PTHR21340:SF0">
    <property type="entry name" value="BIS(5'-NUCLEOSYL)-TETRAPHOSPHATASE [ASYMMETRICAL]"/>
    <property type="match status" value="1"/>
</dbReference>
<dbReference type="GeneID" id="9419396"/>
<feature type="domain" description="Nudix hydrolase" evidence="2">
    <location>
        <begin position="57"/>
        <end position="187"/>
    </location>
</feature>
<dbReference type="SUPFAM" id="SSF55811">
    <property type="entry name" value="Nudix"/>
    <property type="match status" value="1"/>
</dbReference>
<dbReference type="GO" id="GO:0006754">
    <property type="term" value="P:ATP biosynthetic process"/>
    <property type="evidence" value="ECO:0007669"/>
    <property type="project" value="TreeGrafter"/>
</dbReference>
<dbReference type="InterPro" id="IPR051325">
    <property type="entry name" value="Nudix_hydrolase_domain"/>
</dbReference>
<dbReference type="PROSITE" id="PS51462">
    <property type="entry name" value="NUDIX"/>
    <property type="match status" value="1"/>
</dbReference>
<reference evidence="4 6" key="2">
    <citation type="journal article" date="2014" name="PLoS Genet.">
        <title>Phylogenetically driven sequencing of extremely halophilic archaea reveals strategies for static and dynamic osmo-response.</title>
        <authorList>
            <person name="Becker E.A."/>
            <person name="Seitzer P.M."/>
            <person name="Tritt A."/>
            <person name="Larsen D."/>
            <person name="Krusor M."/>
            <person name="Yao A.I."/>
            <person name="Wu D."/>
            <person name="Madern D."/>
            <person name="Eisen J.A."/>
            <person name="Darling A.E."/>
            <person name="Facciotti M.T."/>
        </authorList>
    </citation>
    <scope>NUCLEOTIDE SEQUENCE [LARGE SCALE GENOMIC DNA]</scope>
    <source>
        <strain evidence="4">B3</strain>
        <strain evidence="6">DSM 18796 / CECT 7217 / JCM 14584 / KCTC 4019 / B3</strain>
    </source>
</reference>
<evidence type="ECO:0000313" key="4">
    <source>
        <dbReference type="EMBL" id="ELY35005.1"/>
    </source>
</evidence>
<dbReference type="InterPro" id="IPR020084">
    <property type="entry name" value="NUDIX_hydrolase_CS"/>
</dbReference>
<dbReference type="Pfam" id="PF00293">
    <property type="entry name" value="NUDIX"/>
    <property type="match status" value="1"/>
</dbReference>
<dbReference type="Gene3D" id="3.90.79.10">
    <property type="entry name" value="Nucleoside Triphosphate Pyrophosphohydrolase"/>
    <property type="match status" value="1"/>
</dbReference>
<dbReference type="EMBL" id="AOHV01000038">
    <property type="protein sequence ID" value="ELY35005.1"/>
    <property type="molecule type" value="Genomic_DNA"/>
</dbReference>
<dbReference type="InterPro" id="IPR000086">
    <property type="entry name" value="NUDIX_hydrolase_dom"/>
</dbReference>
<dbReference type="Proteomes" id="UP000000390">
    <property type="component" value="Chromosome"/>
</dbReference>
<dbReference type="KEGG" id="hje:HacjB3_07970"/>
<dbReference type="GO" id="GO:0006167">
    <property type="term" value="P:AMP biosynthetic process"/>
    <property type="evidence" value="ECO:0007669"/>
    <property type="project" value="TreeGrafter"/>
</dbReference>
<reference evidence="3 5" key="1">
    <citation type="journal article" date="2010" name="J. Bacteriol.">
        <title>Complete genome sequence of Halalkalicoccus jeotgali B3(T), an extremely halophilic archaeon.</title>
        <authorList>
            <person name="Roh S.W."/>
            <person name="Nam Y.D."/>
            <person name="Nam S.H."/>
            <person name="Choi S.H."/>
            <person name="Park H.S."/>
            <person name="Bae J.W."/>
        </authorList>
    </citation>
    <scope>NUCLEOTIDE SEQUENCE [LARGE SCALE GENOMIC DNA]</scope>
    <source>
        <strain evidence="3">B3</strain>
        <strain evidence="5">DSM 18796 / CECT 7217 / JCM 14584 / KCTC 4019 / B3</strain>
    </source>
</reference>
<evidence type="ECO:0000259" key="2">
    <source>
        <dbReference type="PROSITE" id="PS51462"/>
    </source>
</evidence>
<dbReference type="PATRIC" id="fig|795797.18.peg.1585"/>
<keyword evidence="6" id="KW-1185">Reference proteome</keyword>
<dbReference type="PANTHER" id="PTHR21340">
    <property type="entry name" value="DIADENOSINE 5,5-P1,P4-TETRAPHOSPHATE PYROPHOSPHOHYDROLASE MUTT"/>
    <property type="match status" value="1"/>
</dbReference>
<dbReference type="InterPro" id="IPR015797">
    <property type="entry name" value="NUDIX_hydrolase-like_dom_sf"/>
</dbReference>
<dbReference type="Proteomes" id="UP000011645">
    <property type="component" value="Unassembled WGS sequence"/>
</dbReference>
<dbReference type="CDD" id="cd02883">
    <property type="entry name" value="NUDIX_Hydrolase"/>
    <property type="match status" value="1"/>
</dbReference>
<dbReference type="GO" id="GO:0004081">
    <property type="term" value="F:bis(5'-nucleosyl)-tetraphosphatase (asymmetrical) activity"/>
    <property type="evidence" value="ECO:0007669"/>
    <property type="project" value="TreeGrafter"/>
</dbReference>
<evidence type="ECO:0000313" key="6">
    <source>
        <dbReference type="Proteomes" id="UP000011645"/>
    </source>
</evidence>
<dbReference type="RefSeq" id="WP_008417654.1">
    <property type="nucleotide sequence ID" value="NC_014297.1"/>
</dbReference>
<name>D8J2M2_HALJB</name>
<dbReference type="STRING" id="795797.HacjB3_07970"/>
<dbReference type="PRINTS" id="PR00502">
    <property type="entry name" value="NUDIXFAMILY"/>
</dbReference>
<dbReference type="PROSITE" id="PS00893">
    <property type="entry name" value="NUDIX_BOX"/>
    <property type="match status" value="1"/>
</dbReference>
<accession>D8J2M2</accession>
<gene>
    <name evidence="3" type="ordered locus">HacjB3_07970</name>
    <name evidence="4" type="ORF">C497_14752</name>
</gene>
<organism evidence="3 5">
    <name type="scientific">Halalkalicoccus jeotgali (strain DSM 18796 / CECT 7217 / JCM 14584 / KCTC 4019 / B3)</name>
    <dbReference type="NCBI Taxonomy" id="795797"/>
    <lineage>
        <taxon>Archaea</taxon>
        <taxon>Methanobacteriati</taxon>
        <taxon>Methanobacteriota</taxon>
        <taxon>Stenosarchaea group</taxon>
        <taxon>Halobacteria</taxon>
        <taxon>Halobacteriales</taxon>
        <taxon>Halococcaceae</taxon>
        <taxon>Halalkalicoccus</taxon>
    </lineage>
</organism>